<reference evidence="4" key="1">
    <citation type="submission" date="2021-02" db="EMBL/GenBank/DDBJ databases">
        <authorList>
            <person name="Dougan E. K."/>
            <person name="Rhodes N."/>
            <person name="Thang M."/>
            <person name="Chan C."/>
        </authorList>
    </citation>
    <scope>NUCLEOTIDE SEQUENCE</scope>
</reference>
<gene>
    <name evidence="4" type="primary">mask</name>
    <name evidence="4" type="ORF">SNAT2548_LOCUS22191</name>
</gene>
<sequence>MISQFRKFDSRTASPSRMLRICMMSGAELAAVPVEEVISVREVKRLLHQQHGLPPRFRQRLVLNGASLDDADELASPQDLELVVLPFCNASVQQVYEFRAAAGDGLVQQVESMLQLPLDPSVFVPGRSPLLHAAANGHVEVVRLLAEAGADVNAALMMEAGNGRVEVVRLLVEAGGDQHAVAYDGMTALMTAAANGHAKVVRLLEESGSDKDLGANSGMTALMMAAGNGHVEVVRLLVGAGADKDMGANNGTTALMMAAVDGHVEVVRLLVEAGADKDVAAKNGKTALTMATANGHVEVVRLLMQAGADKHVANDALTSRMFADGSHAEAALLLSEPATKRRRLVP</sequence>
<dbReference type="AlphaFoldDB" id="A0A812QX91"/>
<dbReference type="SMART" id="SM00248">
    <property type="entry name" value="ANK"/>
    <property type="match status" value="6"/>
</dbReference>
<comment type="caution">
    <text evidence="4">The sequence shown here is derived from an EMBL/GenBank/DDBJ whole genome shotgun (WGS) entry which is preliminary data.</text>
</comment>
<dbReference type="PANTHER" id="PTHR24161">
    <property type="entry name" value="ANK_REP_REGION DOMAIN-CONTAINING PROTEIN-RELATED"/>
    <property type="match status" value="1"/>
</dbReference>
<name>A0A812QX91_9DINO</name>
<dbReference type="PROSITE" id="PS50088">
    <property type="entry name" value="ANK_REPEAT"/>
    <property type="match status" value="5"/>
</dbReference>
<dbReference type="PROSITE" id="PS50297">
    <property type="entry name" value="ANK_REP_REGION"/>
    <property type="match status" value="5"/>
</dbReference>
<dbReference type="CDD" id="cd17039">
    <property type="entry name" value="Ubl_ubiquitin_like"/>
    <property type="match status" value="1"/>
</dbReference>
<proteinExistence type="predicted"/>
<keyword evidence="5" id="KW-1185">Reference proteome</keyword>
<accession>A0A812QX91</accession>
<dbReference type="InterPro" id="IPR036770">
    <property type="entry name" value="Ankyrin_rpt-contain_sf"/>
</dbReference>
<dbReference type="InterPro" id="IPR002110">
    <property type="entry name" value="Ankyrin_rpt"/>
</dbReference>
<dbReference type="Proteomes" id="UP000604046">
    <property type="component" value="Unassembled WGS sequence"/>
</dbReference>
<dbReference type="SUPFAM" id="SSF48403">
    <property type="entry name" value="Ankyrin repeat"/>
    <property type="match status" value="1"/>
</dbReference>
<feature type="repeat" description="ANK" evidence="3">
    <location>
        <begin position="125"/>
        <end position="157"/>
    </location>
</feature>
<dbReference type="EMBL" id="CAJNDS010002278">
    <property type="protein sequence ID" value="CAE7407935.1"/>
    <property type="molecule type" value="Genomic_DNA"/>
</dbReference>
<evidence type="ECO:0000256" key="1">
    <source>
        <dbReference type="ARBA" id="ARBA00022737"/>
    </source>
</evidence>
<feature type="repeat" description="ANK" evidence="3">
    <location>
        <begin position="217"/>
        <end position="249"/>
    </location>
</feature>
<feature type="repeat" description="ANK" evidence="3">
    <location>
        <begin position="250"/>
        <end position="282"/>
    </location>
</feature>
<keyword evidence="2 3" id="KW-0040">ANK repeat</keyword>
<protein>
    <submittedName>
        <fullName evidence="4">Mask protein</fullName>
    </submittedName>
</protein>
<feature type="repeat" description="ANK" evidence="3">
    <location>
        <begin position="283"/>
        <end position="315"/>
    </location>
</feature>
<evidence type="ECO:0000256" key="3">
    <source>
        <dbReference type="PROSITE-ProRule" id="PRU00023"/>
    </source>
</evidence>
<feature type="repeat" description="ANK" evidence="3">
    <location>
        <begin position="184"/>
        <end position="216"/>
    </location>
</feature>
<keyword evidence="1" id="KW-0677">Repeat</keyword>
<dbReference type="PRINTS" id="PR01415">
    <property type="entry name" value="ANKYRIN"/>
</dbReference>
<evidence type="ECO:0000313" key="4">
    <source>
        <dbReference type="EMBL" id="CAE7407935.1"/>
    </source>
</evidence>
<organism evidence="4 5">
    <name type="scientific">Symbiodinium natans</name>
    <dbReference type="NCBI Taxonomy" id="878477"/>
    <lineage>
        <taxon>Eukaryota</taxon>
        <taxon>Sar</taxon>
        <taxon>Alveolata</taxon>
        <taxon>Dinophyceae</taxon>
        <taxon>Suessiales</taxon>
        <taxon>Symbiodiniaceae</taxon>
        <taxon>Symbiodinium</taxon>
    </lineage>
</organism>
<dbReference type="PANTHER" id="PTHR24161:SF85">
    <property type="entry name" value="PALMITOYLTRANSFERASE HIP14"/>
    <property type="match status" value="1"/>
</dbReference>
<dbReference type="Pfam" id="PF13637">
    <property type="entry name" value="Ank_4"/>
    <property type="match status" value="1"/>
</dbReference>
<dbReference type="OrthoDB" id="430364at2759"/>
<dbReference type="Pfam" id="PF00023">
    <property type="entry name" value="Ank"/>
    <property type="match status" value="1"/>
</dbReference>
<dbReference type="Gene3D" id="1.25.40.20">
    <property type="entry name" value="Ankyrin repeat-containing domain"/>
    <property type="match status" value="3"/>
</dbReference>
<evidence type="ECO:0000313" key="5">
    <source>
        <dbReference type="Proteomes" id="UP000604046"/>
    </source>
</evidence>
<evidence type="ECO:0000256" key="2">
    <source>
        <dbReference type="ARBA" id="ARBA00023043"/>
    </source>
</evidence>
<dbReference type="Pfam" id="PF12796">
    <property type="entry name" value="Ank_2"/>
    <property type="match status" value="1"/>
</dbReference>